<name>A0A512B587_9BACT</name>
<dbReference type="AlphaFoldDB" id="A0A512B587"/>
<dbReference type="EMBL" id="BJYS01000052">
    <property type="protein sequence ID" value="GEO07138.1"/>
    <property type="molecule type" value="Genomic_DNA"/>
</dbReference>
<dbReference type="RefSeq" id="WP_170252684.1">
    <property type="nucleotide sequence ID" value="NZ_BJYS01000052.1"/>
</dbReference>
<comment type="caution">
    <text evidence="1">The sequence shown here is derived from an EMBL/GenBank/DDBJ whole genome shotgun (WGS) entry which is preliminary data.</text>
</comment>
<sequence length="58" mass="6109">MKNLEQFGLVALDAAELQQVQGGSLIDIAIDFIKGALGGDKKPIVVECQGPCKVTIPQ</sequence>
<accession>A0A512B587</accession>
<reference evidence="1 2" key="1">
    <citation type="submission" date="2019-07" db="EMBL/GenBank/DDBJ databases">
        <title>Whole genome shotgun sequence of Adhaeribacter aerolatus NBRC 106133.</title>
        <authorList>
            <person name="Hosoyama A."/>
            <person name="Uohara A."/>
            <person name="Ohji S."/>
            <person name="Ichikawa N."/>
        </authorList>
    </citation>
    <scope>NUCLEOTIDE SEQUENCE [LARGE SCALE GENOMIC DNA]</scope>
    <source>
        <strain evidence="1 2">NBRC 106133</strain>
    </source>
</reference>
<evidence type="ECO:0000313" key="1">
    <source>
        <dbReference type="EMBL" id="GEO07138.1"/>
    </source>
</evidence>
<proteinExistence type="predicted"/>
<keyword evidence="2" id="KW-1185">Reference proteome</keyword>
<dbReference type="Proteomes" id="UP000321532">
    <property type="component" value="Unassembled WGS sequence"/>
</dbReference>
<protein>
    <submittedName>
        <fullName evidence="1">Uncharacterized protein</fullName>
    </submittedName>
</protein>
<gene>
    <name evidence="1" type="ORF">AAE02nite_48020</name>
</gene>
<organism evidence="1 2">
    <name type="scientific">Adhaeribacter aerolatus</name>
    <dbReference type="NCBI Taxonomy" id="670289"/>
    <lineage>
        <taxon>Bacteria</taxon>
        <taxon>Pseudomonadati</taxon>
        <taxon>Bacteroidota</taxon>
        <taxon>Cytophagia</taxon>
        <taxon>Cytophagales</taxon>
        <taxon>Hymenobacteraceae</taxon>
        <taxon>Adhaeribacter</taxon>
    </lineage>
</organism>
<evidence type="ECO:0000313" key="2">
    <source>
        <dbReference type="Proteomes" id="UP000321532"/>
    </source>
</evidence>